<dbReference type="EMBL" id="CP040449">
    <property type="protein sequence ID" value="QFI56534.1"/>
    <property type="molecule type" value="Genomic_DNA"/>
</dbReference>
<evidence type="ECO:0000313" key="2">
    <source>
        <dbReference type="EMBL" id="QFI56534.1"/>
    </source>
</evidence>
<dbReference type="KEGG" id="asim:FE240_18775"/>
<reference evidence="2 3" key="1">
    <citation type="submission" date="2019-05" db="EMBL/GenBank/DDBJ databases">
        <title>OXA-830, a novel chromosomally encoded expanded-spectrum class D beta-lactamase in Aeromonas simiae.</title>
        <authorList>
            <person name="Zhou W."/>
            <person name="Chen Q."/>
        </authorList>
    </citation>
    <scope>NUCLEOTIDE SEQUENCE [LARGE SCALE GENOMIC DNA]</scope>
    <source>
        <strain evidence="2 3">A6</strain>
    </source>
</reference>
<dbReference type="Proteomes" id="UP000594034">
    <property type="component" value="Chromosome"/>
</dbReference>
<dbReference type="RefSeq" id="WP_014611808.1">
    <property type="nucleotide sequence ID" value="NZ_CP040449.1"/>
</dbReference>
<proteinExistence type="predicted"/>
<name>A0A5J6X1N8_9GAMM</name>
<sequence>MKKSENTLLKLEAALLRIIERKTKRIPDHRKLSVRAVEEEAGLGNGSCYYYPDFKLRVQSEVQKLKCLTPDTAVQSDVEILREKRNQERKIKIQYREKVAVLTQRLTSMAAEHHQLSHALRSALSRIEDLELQIVELKQSQIVRIK</sequence>
<feature type="coiled-coil region" evidence="1">
    <location>
        <begin position="113"/>
        <end position="140"/>
    </location>
</feature>
<evidence type="ECO:0000313" key="3">
    <source>
        <dbReference type="Proteomes" id="UP000594034"/>
    </source>
</evidence>
<gene>
    <name evidence="2" type="ORF">FE240_18775</name>
</gene>
<keyword evidence="1" id="KW-0175">Coiled coil</keyword>
<organism evidence="2 3">
    <name type="scientific">Aeromonas simiae</name>
    <dbReference type="NCBI Taxonomy" id="218936"/>
    <lineage>
        <taxon>Bacteria</taxon>
        <taxon>Pseudomonadati</taxon>
        <taxon>Pseudomonadota</taxon>
        <taxon>Gammaproteobacteria</taxon>
        <taxon>Aeromonadales</taxon>
        <taxon>Aeromonadaceae</taxon>
        <taxon>Aeromonas</taxon>
    </lineage>
</organism>
<protein>
    <submittedName>
        <fullName evidence="2">Uncharacterized protein</fullName>
    </submittedName>
</protein>
<dbReference type="AlphaFoldDB" id="A0A5J6X1N8"/>
<evidence type="ECO:0000256" key="1">
    <source>
        <dbReference type="SAM" id="Coils"/>
    </source>
</evidence>
<keyword evidence="3" id="KW-1185">Reference proteome</keyword>
<accession>A0A5J6X1N8</accession>